<comment type="subunit">
    <text evidence="1 6">Monomer and homodimer.</text>
</comment>
<dbReference type="Pfam" id="PF05014">
    <property type="entry name" value="Nuc_deoxyrib_tr"/>
    <property type="match status" value="1"/>
</dbReference>
<sequence length="147" mass="16646">MEERTNIYFAGSIRGGRKDVELYSRIIGRLKRYGDVLTEHVGDYSLSVEGQKQLPDRYICQRDLQWLRSSQLVVAEVTVPSLGVGYEIAAAVERKIPVIALFRTTEGTQLSAMVRGSDGIFVFDYSDIDVALSNLDYIMEEGSWKRM</sequence>
<dbReference type="InterPro" id="IPR028607">
    <property type="entry name" value="DNPH1"/>
</dbReference>
<dbReference type="RefSeq" id="WP_042477664.1">
    <property type="nucleotide sequence ID" value="NZ_BAYX01000031.1"/>
</dbReference>
<dbReference type="GO" id="GO:0006163">
    <property type="term" value="P:purine nucleotide metabolic process"/>
    <property type="evidence" value="ECO:0007669"/>
    <property type="project" value="UniProtKB-ARBA"/>
</dbReference>
<dbReference type="Proteomes" id="UP000026941">
    <property type="component" value="Unassembled WGS sequence"/>
</dbReference>
<evidence type="ECO:0000256" key="4">
    <source>
        <dbReference type="ARBA" id="ARBA00023295"/>
    </source>
</evidence>
<dbReference type="EMBL" id="BAYX01000031">
    <property type="protein sequence ID" value="GAJ97097.1"/>
    <property type="molecule type" value="Genomic_DNA"/>
</dbReference>
<evidence type="ECO:0000256" key="1">
    <source>
        <dbReference type="ARBA" id="ARBA00011407"/>
    </source>
</evidence>
<evidence type="ECO:0000313" key="7">
    <source>
        <dbReference type="EMBL" id="GAJ97097.1"/>
    </source>
</evidence>
<dbReference type="GO" id="GO:0042802">
    <property type="term" value="F:identical protein binding"/>
    <property type="evidence" value="ECO:0007669"/>
    <property type="project" value="UniProtKB-ARBA"/>
</dbReference>
<dbReference type="GO" id="GO:0009116">
    <property type="term" value="P:nucleoside metabolic process"/>
    <property type="evidence" value="ECO:0007669"/>
    <property type="project" value="UniProtKB-UniRule"/>
</dbReference>
<dbReference type="PANTHER" id="PTHR15364:SF0">
    <property type="entry name" value="2'-DEOXYNUCLEOSIDE 5'-PHOSPHATE N-HYDROLASE 1"/>
    <property type="match status" value="1"/>
</dbReference>
<dbReference type="InterPro" id="IPR051239">
    <property type="entry name" value="2'-dNMP_N-hydrolase"/>
</dbReference>
<dbReference type="GO" id="GO:0009159">
    <property type="term" value="P:deoxyribonucleoside monophosphate catabolic process"/>
    <property type="evidence" value="ECO:0007669"/>
    <property type="project" value="InterPro"/>
</dbReference>
<keyword evidence="4 6" id="KW-0326">Glycosidase</keyword>
<dbReference type="HAMAP" id="MF_03036">
    <property type="entry name" value="Nuc_phosphate_hydrolase"/>
    <property type="match status" value="1"/>
</dbReference>
<reference evidence="7 8" key="1">
    <citation type="submission" date="2014-05" db="EMBL/GenBank/DDBJ databases">
        <title>Whole genome shotgun sequence of Rhizobium rhizogenes NBRC 13257.</title>
        <authorList>
            <person name="Katano-Makiyama Y."/>
            <person name="Hosoyama A."/>
            <person name="Hashimoto M."/>
            <person name="Hosoyama Y."/>
            <person name="Noguchi M."/>
            <person name="Tsuchikane K."/>
            <person name="Kimura A."/>
            <person name="Ohji S."/>
            <person name="Ichikawa N."/>
            <person name="Yamazoe A."/>
            <person name="Fujita N."/>
        </authorList>
    </citation>
    <scope>NUCLEOTIDE SEQUENCE [LARGE SCALE GENOMIC DNA]</scope>
    <source>
        <strain evidence="7 8">NBRC 13257</strain>
    </source>
</reference>
<dbReference type="PANTHER" id="PTHR15364">
    <property type="entry name" value="2'-DEOXYNUCLEOSIDE 5'-PHOSPHATE N-HYDROLASE 1"/>
    <property type="match status" value="1"/>
</dbReference>
<dbReference type="InterPro" id="IPR007710">
    <property type="entry name" value="Nucleoside_deoxyribTrfase"/>
</dbReference>
<comment type="catalytic activity">
    <reaction evidence="6">
        <text>a purine 2'-deoxyribonucleoside 5'-phosphate + H2O = a purine nucleobase + 2-deoxy-D-ribose 5-phosphate</text>
        <dbReference type="Rhea" id="RHEA:51132"/>
        <dbReference type="ChEBI" id="CHEBI:15377"/>
        <dbReference type="ChEBI" id="CHEBI:26386"/>
        <dbReference type="ChEBI" id="CHEBI:62877"/>
        <dbReference type="ChEBI" id="CHEBI:142198"/>
    </reaction>
</comment>
<dbReference type="SUPFAM" id="SSF52309">
    <property type="entry name" value="N-(deoxy)ribosyltransferase-like"/>
    <property type="match status" value="1"/>
</dbReference>
<comment type="function">
    <text evidence="6">Catalyzes the cleavage of the N-glycosidic bond of deoxyribonucleoside 5'-monophosphates to yield deoxyribose 5-phosphate and a purine or pyrimidine base.</text>
</comment>
<evidence type="ECO:0000256" key="6">
    <source>
        <dbReference type="HAMAP-Rule" id="MF_03036"/>
    </source>
</evidence>
<evidence type="ECO:0000313" key="8">
    <source>
        <dbReference type="Proteomes" id="UP000026941"/>
    </source>
</evidence>
<feature type="binding site" description="in other chain" evidence="6">
    <location>
        <position position="23"/>
    </location>
    <ligand>
        <name>substrate</name>
        <note>ligand shared between homodimeric partners</note>
    </ligand>
</feature>
<dbReference type="GO" id="GO:0070694">
    <property type="term" value="F:5-hydroxymethyl-dUMP N-hydrolase activity"/>
    <property type="evidence" value="ECO:0007669"/>
    <property type="project" value="InterPro"/>
</dbReference>
<dbReference type="Gene3D" id="3.40.50.450">
    <property type="match status" value="1"/>
</dbReference>
<name>A0AA87QB61_RHIRH</name>
<dbReference type="AlphaFoldDB" id="A0AA87QB61"/>
<evidence type="ECO:0000256" key="2">
    <source>
        <dbReference type="ARBA" id="ARBA00022801"/>
    </source>
</evidence>
<keyword evidence="3 6" id="KW-0546">Nucleotide metabolism</keyword>
<evidence type="ECO:0000256" key="5">
    <source>
        <dbReference type="ARBA" id="ARBA00047460"/>
    </source>
</evidence>
<comment type="caution">
    <text evidence="6">Lacks conserved residue(s) required for the propagation of feature annotation.</text>
</comment>
<protein>
    <recommendedName>
        <fullName evidence="6">Putative 2'-deoxynucleoside 5'-phosphate N-hydrolase 1</fullName>
        <ecNumber evidence="6">3.2.2.-</ecNumber>
    </recommendedName>
</protein>
<feature type="binding site" description="in other chain" evidence="6">
    <location>
        <position position="87"/>
    </location>
    <ligand>
        <name>substrate</name>
        <note>ligand shared between homodimeric partners</note>
    </ligand>
</feature>
<proteinExistence type="inferred from homology"/>
<accession>A0AA87QB61</accession>
<comment type="similarity">
    <text evidence="6">Belongs to the 2'-deoxynucleoside 5'-phosphate N-hydrolase 1 family.</text>
</comment>
<comment type="catalytic activity">
    <reaction evidence="6">
        <text>a pyrimidine 2'-deoxyribonucleoside 5'-phosphate + H2O = a pyrimidine nucleobase + 2-deoxy-D-ribose 5-phosphate</text>
        <dbReference type="Rhea" id="RHEA:57852"/>
        <dbReference type="ChEBI" id="CHEBI:15377"/>
        <dbReference type="ChEBI" id="CHEBI:26432"/>
        <dbReference type="ChEBI" id="CHEBI:62877"/>
        <dbReference type="ChEBI" id="CHEBI:142209"/>
    </reaction>
</comment>
<feature type="binding site" evidence="6">
    <location>
        <begin position="111"/>
        <end position="113"/>
    </location>
    <ligand>
        <name>substrate</name>
        <note>ligand shared between homodimeric partners</note>
    </ligand>
</feature>
<comment type="catalytic activity">
    <reaction evidence="5">
        <text>5-hydroxymethyl-dUMP + H2O = 5-hydroxymethyluracil + 2-deoxy-D-ribose 5-phosphate</text>
        <dbReference type="Rhea" id="RHEA:77099"/>
        <dbReference type="ChEBI" id="CHEBI:15377"/>
        <dbReference type="ChEBI" id="CHEBI:16964"/>
        <dbReference type="ChEBI" id="CHEBI:62877"/>
        <dbReference type="ChEBI" id="CHEBI:90409"/>
    </reaction>
    <physiologicalReaction direction="left-to-right" evidence="5">
        <dbReference type="Rhea" id="RHEA:77100"/>
    </physiologicalReaction>
</comment>
<organism evidence="7 8">
    <name type="scientific">Rhizobium rhizogenes NBRC 13257</name>
    <dbReference type="NCBI Taxonomy" id="1220581"/>
    <lineage>
        <taxon>Bacteria</taxon>
        <taxon>Pseudomonadati</taxon>
        <taxon>Pseudomonadota</taxon>
        <taxon>Alphaproteobacteria</taxon>
        <taxon>Hyphomicrobiales</taxon>
        <taxon>Rhizobiaceae</taxon>
        <taxon>Rhizobium/Agrobacterium group</taxon>
        <taxon>Rhizobium</taxon>
    </lineage>
</organism>
<gene>
    <name evidence="7" type="ORF">RRH01S_31_00290</name>
</gene>
<evidence type="ECO:0000256" key="3">
    <source>
        <dbReference type="ARBA" id="ARBA00023080"/>
    </source>
</evidence>
<dbReference type="FunFam" id="3.40.50.450:FF:000019">
    <property type="entry name" value="2'-deoxynucleoside 5'-phosphate N-hydrolase 1"/>
    <property type="match status" value="1"/>
</dbReference>
<comment type="caution">
    <text evidence="7">The sequence shown here is derived from an EMBL/GenBank/DDBJ whole genome shotgun (WGS) entry which is preliminary data.</text>
</comment>
<keyword evidence="2 6" id="KW-0378">Hydrolase</keyword>
<dbReference type="EC" id="3.2.2.-" evidence="6"/>